<accession>A0A8S1ND39</accession>
<keyword evidence="2" id="KW-1185">Reference proteome</keyword>
<dbReference type="Proteomes" id="UP000688137">
    <property type="component" value="Unassembled WGS sequence"/>
</dbReference>
<evidence type="ECO:0000313" key="2">
    <source>
        <dbReference type="Proteomes" id="UP000688137"/>
    </source>
</evidence>
<reference evidence="1" key="1">
    <citation type="submission" date="2021-01" db="EMBL/GenBank/DDBJ databases">
        <authorList>
            <consortium name="Genoscope - CEA"/>
            <person name="William W."/>
        </authorList>
    </citation>
    <scope>NUCLEOTIDE SEQUENCE</scope>
</reference>
<gene>
    <name evidence="1" type="ORF">PPRIM_AZ9-3.1.T0720203</name>
</gene>
<proteinExistence type="predicted"/>
<organism evidence="1 2">
    <name type="scientific">Paramecium primaurelia</name>
    <dbReference type="NCBI Taxonomy" id="5886"/>
    <lineage>
        <taxon>Eukaryota</taxon>
        <taxon>Sar</taxon>
        <taxon>Alveolata</taxon>
        <taxon>Ciliophora</taxon>
        <taxon>Intramacronucleata</taxon>
        <taxon>Oligohymenophorea</taxon>
        <taxon>Peniculida</taxon>
        <taxon>Parameciidae</taxon>
        <taxon>Paramecium</taxon>
    </lineage>
</organism>
<evidence type="ECO:0000313" key="1">
    <source>
        <dbReference type="EMBL" id="CAD8084674.1"/>
    </source>
</evidence>
<protein>
    <submittedName>
        <fullName evidence="1">Uncharacterized protein</fullName>
    </submittedName>
</protein>
<comment type="caution">
    <text evidence="1">The sequence shown here is derived from an EMBL/GenBank/DDBJ whole genome shotgun (WGS) entry which is preliminary data.</text>
</comment>
<sequence>MGNGQCCKRVERIETLEVDNTPPQQSKLGSLFDAPQQMISLSDSDEDYQPQKQPQFGVFKEHQKSSQLSTGQQFSFQTLPSEQQFSNFVTFQAIPSQQGIKNNVFSKFQKEMNDIAKNVPQHQKNYKKNDKT</sequence>
<dbReference type="EMBL" id="CAJJDM010000075">
    <property type="protein sequence ID" value="CAD8084674.1"/>
    <property type="molecule type" value="Genomic_DNA"/>
</dbReference>
<dbReference type="OMA" id="CKRVERI"/>
<dbReference type="AlphaFoldDB" id="A0A8S1ND39"/>
<name>A0A8S1ND39_PARPR</name>